<dbReference type="PRINTS" id="PR00081">
    <property type="entry name" value="GDHRDH"/>
</dbReference>
<evidence type="ECO:0000313" key="4">
    <source>
        <dbReference type="Proteomes" id="UP000241769"/>
    </source>
</evidence>
<evidence type="ECO:0008006" key="5">
    <source>
        <dbReference type="Google" id="ProtNLM"/>
    </source>
</evidence>
<protein>
    <recommendedName>
        <fullName evidence="5">NAD(P)-binding protein</fullName>
    </recommendedName>
</protein>
<comment type="caution">
    <text evidence="3">The sequence shown here is derived from an EMBL/GenBank/DDBJ whole genome shotgun (WGS) entry which is preliminary data.</text>
</comment>
<dbReference type="PANTHER" id="PTHR43544:SF7">
    <property type="entry name" value="NADB-LER2"/>
    <property type="match status" value="1"/>
</dbReference>
<accession>A0A2P6NNY2</accession>
<keyword evidence="4" id="KW-1185">Reference proteome</keyword>
<evidence type="ECO:0000256" key="1">
    <source>
        <dbReference type="ARBA" id="ARBA00022857"/>
    </source>
</evidence>
<dbReference type="Pfam" id="PF00106">
    <property type="entry name" value="adh_short"/>
    <property type="match status" value="1"/>
</dbReference>
<dbReference type="GO" id="GO:0005737">
    <property type="term" value="C:cytoplasm"/>
    <property type="evidence" value="ECO:0007669"/>
    <property type="project" value="TreeGrafter"/>
</dbReference>
<dbReference type="CDD" id="cd05325">
    <property type="entry name" value="carb_red_sniffer_like_SDR_c"/>
    <property type="match status" value="1"/>
</dbReference>
<evidence type="ECO:0000313" key="3">
    <source>
        <dbReference type="EMBL" id="PRP85677.1"/>
    </source>
</evidence>
<dbReference type="SUPFAM" id="SSF51735">
    <property type="entry name" value="NAD(P)-binding Rossmann-fold domains"/>
    <property type="match status" value="1"/>
</dbReference>
<dbReference type="AlphaFoldDB" id="A0A2P6NNY2"/>
<dbReference type="EMBL" id="MDYQ01000041">
    <property type="protein sequence ID" value="PRP85677.1"/>
    <property type="molecule type" value="Genomic_DNA"/>
</dbReference>
<proteinExistence type="predicted"/>
<keyword evidence="2" id="KW-0560">Oxidoreductase</keyword>
<reference evidence="3 4" key="1">
    <citation type="journal article" date="2018" name="Genome Biol. Evol.">
        <title>Multiple Roots of Fruiting Body Formation in Amoebozoa.</title>
        <authorList>
            <person name="Hillmann F."/>
            <person name="Forbes G."/>
            <person name="Novohradska S."/>
            <person name="Ferling I."/>
            <person name="Riege K."/>
            <person name="Groth M."/>
            <person name="Westermann M."/>
            <person name="Marz M."/>
            <person name="Spaller T."/>
            <person name="Winckler T."/>
            <person name="Schaap P."/>
            <person name="Glockner G."/>
        </authorList>
    </citation>
    <scope>NUCLEOTIDE SEQUENCE [LARGE SCALE GENOMIC DNA]</scope>
    <source>
        <strain evidence="3 4">Jena</strain>
    </source>
</reference>
<dbReference type="InterPro" id="IPR051468">
    <property type="entry name" value="Fungal_SecMetab_SDRs"/>
</dbReference>
<organism evidence="3 4">
    <name type="scientific">Planoprotostelium fungivorum</name>
    <dbReference type="NCBI Taxonomy" id="1890364"/>
    <lineage>
        <taxon>Eukaryota</taxon>
        <taxon>Amoebozoa</taxon>
        <taxon>Evosea</taxon>
        <taxon>Variosea</taxon>
        <taxon>Cavosteliida</taxon>
        <taxon>Cavosteliaceae</taxon>
        <taxon>Planoprotostelium</taxon>
    </lineage>
</organism>
<dbReference type="Proteomes" id="UP000241769">
    <property type="component" value="Unassembled WGS sequence"/>
</dbReference>
<dbReference type="PANTHER" id="PTHR43544">
    <property type="entry name" value="SHORT-CHAIN DEHYDROGENASE/REDUCTASE"/>
    <property type="match status" value="1"/>
</dbReference>
<evidence type="ECO:0000256" key="2">
    <source>
        <dbReference type="ARBA" id="ARBA00023002"/>
    </source>
</evidence>
<sequence>MSTPANSTEQKVWLISGANRGIGFGLVNNLLARSDVIIYAGAREPAKATELQKLAAEHKNLHIVKLTSGSVEEAKQVAAVIEKQSGGLDYVVANAGIANFTSRLEAVTLEDFNEHFQVNVVGVLVLFQATLPLLLKRTTRVFEAVGSGAGSITNAHHFVAFNNGSYSLSKAALNYLVRRISVEHAQDDLIAIAVHPGLVETDSSKEFLKRPEAAALKSGAIQPDDSAKALLAIADKATKETSGKFLNYDGTELPW</sequence>
<dbReference type="InParanoid" id="A0A2P6NNY2"/>
<dbReference type="GO" id="GO:0016491">
    <property type="term" value="F:oxidoreductase activity"/>
    <property type="evidence" value="ECO:0007669"/>
    <property type="project" value="UniProtKB-KW"/>
</dbReference>
<dbReference type="InterPro" id="IPR036291">
    <property type="entry name" value="NAD(P)-bd_dom_sf"/>
</dbReference>
<dbReference type="InterPro" id="IPR002347">
    <property type="entry name" value="SDR_fam"/>
</dbReference>
<gene>
    <name evidence="3" type="ORF">PROFUN_06511</name>
</gene>
<dbReference type="Gene3D" id="3.40.50.720">
    <property type="entry name" value="NAD(P)-binding Rossmann-like Domain"/>
    <property type="match status" value="1"/>
</dbReference>
<keyword evidence="1" id="KW-0521">NADP</keyword>
<name>A0A2P6NNY2_9EUKA</name>
<dbReference type="OrthoDB" id="5296at2759"/>